<keyword evidence="5" id="KW-0833">Ubl conjugation pathway</keyword>
<reference evidence="10 11" key="1">
    <citation type="journal article" date="2013" name="PLoS ONE">
        <title>Predicting the Proteins of Angomonas deanei, Strigomonas culicis and Their Respective Endosymbionts Reveals New Aspects of the Trypanosomatidae Family.</title>
        <authorList>
            <person name="Motta M.C."/>
            <person name="Martins A.C."/>
            <person name="de Souza S.S."/>
            <person name="Catta-Preta C.M."/>
            <person name="Silva R."/>
            <person name="Klein C.C."/>
            <person name="de Almeida L.G."/>
            <person name="de Lima Cunha O."/>
            <person name="Ciapina L.P."/>
            <person name="Brocchi M."/>
            <person name="Colabardini A.C."/>
            <person name="de Araujo Lima B."/>
            <person name="Machado C.R."/>
            <person name="de Almeida Soares C.M."/>
            <person name="Probst C.M."/>
            <person name="de Menezes C.B."/>
            <person name="Thompson C.E."/>
            <person name="Bartholomeu D.C."/>
            <person name="Gradia D.F."/>
            <person name="Pavoni D.P."/>
            <person name="Grisard E.C."/>
            <person name="Fantinatti-Garboggini F."/>
            <person name="Marchini F.K."/>
            <person name="Rodrigues-Luiz G.F."/>
            <person name="Wagner G."/>
            <person name="Goldman G.H."/>
            <person name="Fietto J.L."/>
            <person name="Elias M.C."/>
            <person name="Goldman M.H."/>
            <person name="Sagot M.F."/>
            <person name="Pereira M."/>
            <person name="Stoco P.H."/>
            <person name="de Mendonca-Neto R.P."/>
            <person name="Teixeira S.M."/>
            <person name="Maciel T.E."/>
            <person name="de Oliveira Mendes T.A."/>
            <person name="Urmenyi T.P."/>
            <person name="de Souza W."/>
            <person name="Schenkman S."/>
            <person name="de Vasconcelos A.T."/>
        </authorList>
    </citation>
    <scope>NUCLEOTIDE SEQUENCE [LARGE SCALE GENOMIC DNA]</scope>
</reference>
<dbReference type="GO" id="GO:0005524">
    <property type="term" value="F:ATP binding"/>
    <property type="evidence" value="ECO:0007669"/>
    <property type="project" value="UniProtKB-KW"/>
</dbReference>
<dbReference type="Gene3D" id="1.10.10.2660">
    <property type="entry name" value="Ubiquitin-activating enzyme E1, SCCH domain"/>
    <property type="match status" value="1"/>
</dbReference>
<feature type="compositionally biased region" description="Basic residues" evidence="8">
    <location>
        <begin position="361"/>
        <end position="372"/>
    </location>
</feature>
<keyword evidence="4" id="KW-0547">Nucleotide-binding</keyword>
<dbReference type="Gene3D" id="3.40.50.720">
    <property type="entry name" value="NAD(P)-binding Rossmann-like Domain"/>
    <property type="match status" value="1"/>
</dbReference>
<evidence type="ECO:0000313" key="11">
    <source>
        <dbReference type="Proteomes" id="UP000015354"/>
    </source>
</evidence>
<accession>S9TS16</accession>
<dbReference type="SMART" id="SM00985">
    <property type="entry name" value="UBA_e1_C"/>
    <property type="match status" value="1"/>
</dbReference>
<evidence type="ECO:0000259" key="9">
    <source>
        <dbReference type="SMART" id="SM00985"/>
    </source>
</evidence>
<dbReference type="Pfam" id="PF10585">
    <property type="entry name" value="UBA_E1_SCCH"/>
    <property type="match status" value="1"/>
</dbReference>
<dbReference type="Proteomes" id="UP000015354">
    <property type="component" value="Unassembled WGS sequence"/>
</dbReference>
<dbReference type="InterPro" id="IPR035985">
    <property type="entry name" value="Ubiquitin-activating_enz"/>
</dbReference>
<evidence type="ECO:0000256" key="8">
    <source>
        <dbReference type="SAM" id="MobiDB-lite"/>
    </source>
</evidence>
<dbReference type="InterPro" id="IPR000011">
    <property type="entry name" value="UBQ/SUMO-activ_enz_E1-like"/>
</dbReference>
<dbReference type="UniPathway" id="UPA00143"/>
<feature type="domain" description="Ubiquitin-activating enzyme E1 C-terminal" evidence="9">
    <location>
        <begin position="438"/>
        <end position="567"/>
    </location>
</feature>
<dbReference type="AlphaFoldDB" id="S9TS16"/>
<protein>
    <submittedName>
        <fullName evidence="10">Ubiquitin-activating enzyme E1</fullName>
    </submittedName>
</protein>
<dbReference type="InterPro" id="IPR018247">
    <property type="entry name" value="EF_Hand_1_Ca_BS"/>
</dbReference>
<dbReference type="InterPro" id="IPR033127">
    <property type="entry name" value="UBQ-activ_enz_E1_Cys_AS"/>
</dbReference>
<proteinExistence type="inferred from homology"/>
<dbReference type="PRINTS" id="PR01849">
    <property type="entry name" value="UBIQUITINACT"/>
</dbReference>
<feature type="active site" description="Glycyl thioester intermediate" evidence="7">
    <location>
        <position position="138"/>
    </location>
</feature>
<evidence type="ECO:0000256" key="5">
    <source>
        <dbReference type="ARBA" id="ARBA00022786"/>
    </source>
</evidence>
<dbReference type="GO" id="GO:0005634">
    <property type="term" value="C:nucleus"/>
    <property type="evidence" value="ECO:0007669"/>
    <property type="project" value="TreeGrafter"/>
</dbReference>
<evidence type="ECO:0000313" key="10">
    <source>
        <dbReference type="EMBL" id="EPY19379.1"/>
    </source>
</evidence>
<evidence type="ECO:0000256" key="1">
    <source>
        <dbReference type="ARBA" id="ARBA00004906"/>
    </source>
</evidence>
<comment type="similarity">
    <text evidence="2">Belongs to the ubiquitin-activating E1 family.</text>
</comment>
<keyword evidence="3" id="KW-0436">Ligase</keyword>
<sequence>MGIGGVSITDMDSIEMSNLSRQFLFRNHHIGRPKSTVAAEAARAINGSVQITSHEAKMAPETEGVFNEAFWLRHSVVLNALDNVQSRKYVDERCLFYKAPLFESGTLGTKCNMQPVIPYVTESYSSSQDPPEKSIPLCTLKNFPSAIEHTIQWARDQFHLLFHSTPGDANSYLKDPQAFAEALRRDPAASPAVLKNVNEALRQWPTSDRDCVRRARIMFHENFNESFKQLLHNLPLDKRNEDGQLFWSGAKRPPAPQEFDSHKERDAAFVYHTACLVAAVYGIPMTLTPAQAAEVAAKVEVPSFVARQVTFATSEADKKDPSVSQLAGDLQITDLPPPTAFAGRCMHPLSSKRRPDEPPRRVHHVLLQHPRRGLRDPAGRLGAHKAHRRQDHPRDGDHHVPRDGPRRVRGAQVPLLQQRHGDRHVPSPKDVTAQLSLYRSAFVNIALPLFAFSDPIIAAGRSYALPSGGSVRWTAWDRLDINEGRDISVNELVRVLETKFHIDVFMVTLTSGKMIFSQFGGKKEEKAKPVSEVAQLKGEVPQEGNDYLNLIATGTIGDEEDVDIPVIRYKYRGF</sequence>
<dbReference type="GO" id="GO:0005737">
    <property type="term" value="C:cytoplasm"/>
    <property type="evidence" value="ECO:0007669"/>
    <property type="project" value="TreeGrafter"/>
</dbReference>
<dbReference type="InterPro" id="IPR042063">
    <property type="entry name" value="Ubi_acti_E1_SCCH"/>
</dbReference>
<comment type="caution">
    <text evidence="10">The sequence shown here is derived from an EMBL/GenBank/DDBJ whole genome shotgun (WGS) entry which is preliminary data.</text>
</comment>
<name>S9TS16_9TRYP</name>
<dbReference type="Pfam" id="PF09358">
    <property type="entry name" value="E1_UFD"/>
    <property type="match status" value="1"/>
</dbReference>
<dbReference type="GO" id="GO:0004839">
    <property type="term" value="F:ubiquitin activating enzyme activity"/>
    <property type="evidence" value="ECO:0007669"/>
    <property type="project" value="TreeGrafter"/>
</dbReference>
<dbReference type="InterPro" id="IPR018965">
    <property type="entry name" value="Ub-activating_enz_E1_C"/>
</dbReference>
<keyword evidence="11" id="KW-1185">Reference proteome</keyword>
<feature type="compositionally biased region" description="Basic and acidic residues" evidence="8">
    <location>
        <begin position="392"/>
        <end position="406"/>
    </location>
</feature>
<evidence type="ECO:0000256" key="6">
    <source>
        <dbReference type="ARBA" id="ARBA00022840"/>
    </source>
</evidence>
<feature type="compositionally biased region" description="Basic residues" evidence="8">
    <location>
        <begin position="382"/>
        <end position="391"/>
    </location>
</feature>
<dbReference type="PROSITE" id="PS00018">
    <property type="entry name" value="EF_HAND_1"/>
    <property type="match status" value="1"/>
</dbReference>
<dbReference type="SUPFAM" id="SSF69572">
    <property type="entry name" value="Activating enzymes of the ubiquitin-like proteins"/>
    <property type="match status" value="1"/>
</dbReference>
<dbReference type="PANTHER" id="PTHR10953:SF4">
    <property type="entry name" value="UBIQUITIN-ACTIVATING ENZYME E1 C-TERMINAL DOMAIN-CONTAINING PROTEIN"/>
    <property type="match status" value="1"/>
</dbReference>
<dbReference type="InterPro" id="IPR019572">
    <property type="entry name" value="UBA_E1_SCCH"/>
</dbReference>
<feature type="region of interest" description="Disordered" evidence="8">
    <location>
        <begin position="337"/>
        <end position="409"/>
    </location>
</feature>
<gene>
    <name evidence="10" type="ORF">STCU_09492</name>
</gene>
<dbReference type="OrthoDB" id="10252231at2759"/>
<evidence type="ECO:0000256" key="2">
    <source>
        <dbReference type="ARBA" id="ARBA00005673"/>
    </source>
</evidence>
<dbReference type="EMBL" id="ATMH01009492">
    <property type="protein sequence ID" value="EPY19379.1"/>
    <property type="molecule type" value="Genomic_DNA"/>
</dbReference>
<dbReference type="GO" id="GO:0006974">
    <property type="term" value="P:DNA damage response"/>
    <property type="evidence" value="ECO:0007669"/>
    <property type="project" value="TreeGrafter"/>
</dbReference>
<evidence type="ECO:0000256" key="7">
    <source>
        <dbReference type="PROSITE-ProRule" id="PRU10132"/>
    </source>
</evidence>
<evidence type="ECO:0000256" key="4">
    <source>
        <dbReference type="ARBA" id="ARBA00022741"/>
    </source>
</evidence>
<dbReference type="PANTHER" id="PTHR10953">
    <property type="entry name" value="UBIQUITIN-ACTIVATING ENZYME E1"/>
    <property type="match status" value="1"/>
</dbReference>
<organism evidence="10 11">
    <name type="scientific">Strigomonas culicis</name>
    <dbReference type="NCBI Taxonomy" id="28005"/>
    <lineage>
        <taxon>Eukaryota</taxon>
        <taxon>Discoba</taxon>
        <taxon>Euglenozoa</taxon>
        <taxon>Kinetoplastea</taxon>
        <taxon>Metakinetoplastina</taxon>
        <taxon>Trypanosomatida</taxon>
        <taxon>Trypanosomatidae</taxon>
        <taxon>Strigomonadinae</taxon>
        <taxon>Strigomonas</taxon>
    </lineage>
</organism>
<comment type="pathway">
    <text evidence="1">Protein modification; protein ubiquitination.</text>
</comment>
<keyword evidence="6" id="KW-0067">ATP-binding</keyword>
<dbReference type="PROSITE" id="PS00865">
    <property type="entry name" value="UBIQUITIN_ACTIVAT_2"/>
    <property type="match status" value="1"/>
</dbReference>
<dbReference type="InterPro" id="IPR038252">
    <property type="entry name" value="UBA_E1_C_sf"/>
</dbReference>
<dbReference type="GO" id="GO:0006511">
    <property type="term" value="P:ubiquitin-dependent protein catabolic process"/>
    <property type="evidence" value="ECO:0007669"/>
    <property type="project" value="TreeGrafter"/>
</dbReference>
<evidence type="ECO:0000256" key="3">
    <source>
        <dbReference type="ARBA" id="ARBA00022598"/>
    </source>
</evidence>
<dbReference type="InterPro" id="IPR045886">
    <property type="entry name" value="ThiF/MoeB/HesA"/>
</dbReference>
<dbReference type="Gene3D" id="3.10.290.60">
    <property type="entry name" value="Ubiquitin-activating enzyme E1, UFD domain"/>
    <property type="match status" value="1"/>
</dbReference>